<name>A0ABW5KTF9_9FLAO</name>
<comment type="caution">
    <text evidence="1">The sequence shown here is derived from an EMBL/GenBank/DDBJ whole genome shotgun (WGS) entry which is preliminary data.</text>
</comment>
<dbReference type="InterPro" id="IPR008969">
    <property type="entry name" value="CarboxyPept-like_regulatory"/>
</dbReference>
<protein>
    <submittedName>
        <fullName evidence="1">Carboxypeptidase-like regulatory domain-containing protein</fullName>
    </submittedName>
</protein>
<dbReference type="RefSeq" id="WP_376893473.1">
    <property type="nucleotide sequence ID" value="NZ_JBHULS010000003.1"/>
</dbReference>
<reference evidence="2" key="1">
    <citation type="journal article" date="2019" name="Int. J. Syst. Evol. Microbiol.">
        <title>The Global Catalogue of Microorganisms (GCM) 10K type strain sequencing project: providing services to taxonomists for standard genome sequencing and annotation.</title>
        <authorList>
            <consortium name="The Broad Institute Genomics Platform"/>
            <consortium name="The Broad Institute Genome Sequencing Center for Infectious Disease"/>
            <person name="Wu L."/>
            <person name="Ma J."/>
        </authorList>
    </citation>
    <scope>NUCLEOTIDE SEQUENCE [LARGE SCALE GENOMIC DNA]</scope>
    <source>
        <strain evidence="2">KCTC 42587</strain>
    </source>
</reference>
<gene>
    <name evidence="1" type="ORF">ACFSQP_08655</name>
</gene>
<dbReference type="Proteomes" id="UP001597472">
    <property type="component" value="Unassembled WGS sequence"/>
</dbReference>
<accession>A0ABW5KTF9</accession>
<evidence type="ECO:0000313" key="1">
    <source>
        <dbReference type="EMBL" id="MFD2551884.1"/>
    </source>
</evidence>
<dbReference type="EMBL" id="JBHULS010000003">
    <property type="protein sequence ID" value="MFD2551884.1"/>
    <property type="molecule type" value="Genomic_DNA"/>
</dbReference>
<evidence type="ECO:0000313" key="2">
    <source>
        <dbReference type="Proteomes" id="UP001597472"/>
    </source>
</evidence>
<dbReference type="SUPFAM" id="SSF49464">
    <property type="entry name" value="Carboxypeptidase regulatory domain-like"/>
    <property type="match status" value="1"/>
</dbReference>
<dbReference type="Pfam" id="PF13715">
    <property type="entry name" value="CarbopepD_reg_2"/>
    <property type="match status" value="1"/>
</dbReference>
<organism evidence="1 2">
    <name type="scientific">Bizionia sediminis</name>
    <dbReference type="NCBI Taxonomy" id="1737064"/>
    <lineage>
        <taxon>Bacteria</taxon>
        <taxon>Pseudomonadati</taxon>
        <taxon>Bacteroidota</taxon>
        <taxon>Flavobacteriia</taxon>
        <taxon>Flavobacteriales</taxon>
        <taxon>Flavobacteriaceae</taxon>
        <taxon>Bizionia</taxon>
    </lineage>
</organism>
<sequence length="260" mass="29037">MKHLLFIFSFVLLSGSIMGQNMKRVLVAGIVVASNDVEGVTIFNVSSNKGAVADINGNFTLEVAVNDILEVSALQYETRRVTITEHVITEKKLRLFLVEALNTLSEVLLLPEKLTGVLLADINDAKVQRAIAMNFGNLGYLEFGEDPYTKPENIATDPGVFYNGINFASILGINKWLNGPLKKTSLQQLRNQRPLDLADIYTTAYIHETYSIPENQVEAFIAFCLAQGFDASLLEVTQDMQRMEFLQKHSELFLNQPHEP</sequence>
<proteinExistence type="predicted"/>
<keyword evidence="2" id="KW-1185">Reference proteome</keyword>